<accession>A0A0A9CMW9</accession>
<keyword evidence="1" id="KW-1133">Transmembrane helix</keyword>
<reference evidence="2" key="2">
    <citation type="journal article" date="2015" name="Data Brief">
        <title>Shoot transcriptome of the giant reed, Arundo donax.</title>
        <authorList>
            <person name="Barrero R.A."/>
            <person name="Guerrero F.D."/>
            <person name="Moolhuijzen P."/>
            <person name="Goolsby J.A."/>
            <person name="Tidwell J."/>
            <person name="Bellgard S.E."/>
            <person name="Bellgard M.I."/>
        </authorList>
    </citation>
    <scope>NUCLEOTIDE SEQUENCE</scope>
    <source>
        <tissue evidence="2">Shoot tissue taken approximately 20 cm above the soil surface</tissue>
    </source>
</reference>
<dbReference type="EMBL" id="GBRH01220286">
    <property type="protein sequence ID" value="JAD77609.1"/>
    <property type="molecule type" value="Transcribed_RNA"/>
</dbReference>
<name>A0A0A9CMW9_ARUDO</name>
<evidence type="ECO:0000313" key="2">
    <source>
        <dbReference type="EMBL" id="JAD77609.1"/>
    </source>
</evidence>
<proteinExistence type="predicted"/>
<protein>
    <submittedName>
        <fullName evidence="2">Uncharacterized protein</fullName>
    </submittedName>
</protein>
<sequence length="79" mass="9006">MLTLHLGQMLSGSMRHYSFRTTRSFLRRVRNQTSIKIIFITQGVTSPQTLINVLSGVLACIMALILNPAWRKRICLMVT</sequence>
<reference evidence="2" key="1">
    <citation type="submission" date="2014-09" db="EMBL/GenBank/DDBJ databases">
        <authorList>
            <person name="Magalhaes I.L.F."/>
            <person name="Oliveira U."/>
            <person name="Santos F.R."/>
            <person name="Vidigal T.H.D.A."/>
            <person name="Brescovit A.D."/>
            <person name="Santos A.J."/>
        </authorList>
    </citation>
    <scope>NUCLEOTIDE SEQUENCE</scope>
    <source>
        <tissue evidence="2">Shoot tissue taken approximately 20 cm above the soil surface</tissue>
    </source>
</reference>
<keyword evidence="1" id="KW-0812">Transmembrane</keyword>
<feature type="transmembrane region" description="Helical" evidence="1">
    <location>
        <begin position="50"/>
        <end position="70"/>
    </location>
</feature>
<organism evidence="2">
    <name type="scientific">Arundo donax</name>
    <name type="common">Giant reed</name>
    <name type="synonym">Donax arundinaceus</name>
    <dbReference type="NCBI Taxonomy" id="35708"/>
    <lineage>
        <taxon>Eukaryota</taxon>
        <taxon>Viridiplantae</taxon>
        <taxon>Streptophyta</taxon>
        <taxon>Embryophyta</taxon>
        <taxon>Tracheophyta</taxon>
        <taxon>Spermatophyta</taxon>
        <taxon>Magnoliopsida</taxon>
        <taxon>Liliopsida</taxon>
        <taxon>Poales</taxon>
        <taxon>Poaceae</taxon>
        <taxon>PACMAD clade</taxon>
        <taxon>Arundinoideae</taxon>
        <taxon>Arundineae</taxon>
        <taxon>Arundo</taxon>
    </lineage>
</organism>
<dbReference type="AlphaFoldDB" id="A0A0A9CMW9"/>
<keyword evidence="1" id="KW-0472">Membrane</keyword>
<evidence type="ECO:0000256" key="1">
    <source>
        <dbReference type="SAM" id="Phobius"/>
    </source>
</evidence>